<dbReference type="AlphaFoldDB" id="A0A834NWY2"/>
<evidence type="ECO:0000313" key="1">
    <source>
        <dbReference type="EMBL" id="KAF7420088.1"/>
    </source>
</evidence>
<dbReference type="Proteomes" id="UP000600918">
    <property type="component" value="Unassembled WGS sequence"/>
</dbReference>
<dbReference type="EMBL" id="JACSDY010000009">
    <property type="protein sequence ID" value="KAF7420088.1"/>
    <property type="molecule type" value="Genomic_DNA"/>
</dbReference>
<organism evidence="1 2">
    <name type="scientific">Vespula pensylvanica</name>
    <name type="common">Western yellow jacket</name>
    <name type="synonym">Wasp</name>
    <dbReference type="NCBI Taxonomy" id="30213"/>
    <lineage>
        <taxon>Eukaryota</taxon>
        <taxon>Metazoa</taxon>
        <taxon>Ecdysozoa</taxon>
        <taxon>Arthropoda</taxon>
        <taxon>Hexapoda</taxon>
        <taxon>Insecta</taxon>
        <taxon>Pterygota</taxon>
        <taxon>Neoptera</taxon>
        <taxon>Endopterygota</taxon>
        <taxon>Hymenoptera</taxon>
        <taxon>Apocrita</taxon>
        <taxon>Aculeata</taxon>
        <taxon>Vespoidea</taxon>
        <taxon>Vespidae</taxon>
        <taxon>Vespinae</taxon>
        <taxon>Vespula</taxon>
    </lineage>
</organism>
<accession>A0A834NWY2</accession>
<sequence length="167" mass="19201">MEIYEDTESYKSHESETLYEECDVVHAKNMFHKRTRHQLLHKEATPVVPIISNNASISAAIYSYELLLKAVVQLKRKNLIRNYRVLIYSGSRSHFIIEEMTKQLTLSREQIALRDVPMTVCAEVSNTTCNFVVRLEYLVGSNSNGGQEPLMWLPYEATGDACAYETY</sequence>
<protein>
    <submittedName>
        <fullName evidence="1">Uncharacterized protein</fullName>
    </submittedName>
</protein>
<evidence type="ECO:0000313" key="2">
    <source>
        <dbReference type="Proteomes" id="UP000600918"/>
    </source>
</evidence>
<reference evidence="1" key="1">
    <citation type="journal article" date="2020" name="G3 (Bethesda)">
        <title>High-Quality Assemblies for Three Invasive Social Wasps from the &lt;i&gt;Vespula&lt;/i&gt; Genus.</title>
        <authorList>
            <person name="Harrop T.W.R."/>
            <person name="Guhlin J."/>
            <person name="McLaughlin G.M."/>
            <person name="Permina E."/>
            <person name="Stockwell P."/>
            <person name="Gilligan J."/>
            <person name="Le Lec M.F."/>
            <person name="Gruber M.A.M."/>
            <person name="Quinn O."/>
            <person name="Lovegrove M."/>
            <person name="Duncan E.J."/>
            <person name="Remnant E.J."/>
            <person name="Van Eeckhoven J."/>
            <person name="Graham B."/>
            <person name="Knapp R.A."/>
            <person name="Langford K.W."/>
            <person name="Kronenberg Z."/>
            <person name="Press M.O."/>
            <person name="Eacker S.M."/>
            <person name="Wilson-Rankin E.E."/>
            <person name="Purcell J."/>
            <person name="Lester P.J."/>
            <person name="Dearden P.K."/>
        </authorList>
    </citation>
    <scope>NUCLEOTIDE SEQUENCE</scope>
    <source>
        <strain evidence="1">Volc-1</strain>
    </source>
</reference>
<name>A0A834NWY2_VESPE</name>
<comment type="caution">
    <text evidence="1">The sequence shown here is derived from an EMBL/GenBank/DDBJ whole genome shotgun (WGS) entry which is preliminary data.</text>
</comment>
<gene>
    <name evidence="1" type="ORF">H0235_010385</name>
</gene>
<keyword evidence="2" id="KW-1185">Reference proteome</keyword>
<proteinExistence type="predicted"/>